<evidence type="ECO:0000256" key="1">
    <source>
        <dbReference type="SAM" id="MobiDB-lite"/>
    </source>
</evidence>
<feature type="compositionally biased region" description="Polar residues" evidence="1">
    <location>
        <begin position="20"/>
        <end position="29"/>
    </location>
</feature>
<evidence type="ECO:0000313" key="3">
    <source>
        <dbReference type="Proteomes" id="UP000789342"/>
    </source>
</evidence>
<feature type="region of interest" description="Disordered" evidence="1">
    <location>
        <begin position="1"/>
        <end position="29"/>
    </location>
</feature>
<dbReference type="Proteomes" id="UP000789342">
    <property type="component" value="Unassembled WGS sequence"/>
</dbReference>
<name>A0A9N8YPH5_9GLOM</name>
<reference evidence="2" key="1">
    <citation type="submission" date="2021-06" db="EMBL/GenBank/DDBJ databases">
        <authorList>
            <person name="Kallberg Y."/>
            <person name="Tangrot J."/>
            <person name="Rosling A."/>
        </authorList>
    </citation>
    <scope>NUCLEOTIDE SEQUENCE</scope>
    <source>
        <strain evidence="2">CL551</strain>
    </source>
</reference>
<accession>A0A9N8YPH5</accession>
<comment type="caution">
    <text evidence="2">The sequence shown here is derived from an EMBL/GenBank/DDBJ whole genome shotgun (WGS) entry which is preliminary data.</text>
</comment>
<dbReference type="EMBL" id="CAJVPV010000005">
    <property type="protein sequence ID" value="CAG8437450.1"/>
    <property type="molecule type" value="Genomic_DNA"/>
</dbReference>
<organism evidence="2 3">
    <name type="scientific">Acaulospora morrowiae</name>
    <dbReference type="NCBI Taxonomy" id="94023"/>
    <lineage>
        <taxon>Eukaryota</taxon>
        <taxon>Fungi</taxon>
        <taxon>Fungi incertae sedis</taxon>
        <taxon>Mucoromycota</taxon>
        <taxon>Glomeromycotina</taxon>
        <taxon>Glomeromycetes</taxon>
        <taxon>Diversisporales</taxon>
        <taxon>Acaulosporaceae</taxon>
        <taxon>Acaulospora</taxon>
    </lineage>
</organism>
<sequence>MADTNISKNNLENIHESEGSYRSNEGDSNTQLLNDYLKMTKMQNLSSQAKTLKELAYQSKKEISAVISFTRK</sequence>
<gene>
    <name evidence="2" type="ORF">AMORRO_LOCUS14</name>
</gene>
<evidence type="ECO:0000313" key="2">
    <source>
        <dbReference type="EMBL" id="CAG8437450.1"/>
    </source>
</evidence>
<proteinExistence type="predicted"/>
<feature type="compositionally biased region" description="Polar residues" evidence="1">
    <location>
        <begin position="1"/>
        <end position="12"/>
    </location>
</feature>
<dbReference type="AlphaFoldDB" id="A0A9N8YPH5"/>
<keyword evidence="3" id="KW-1185">Reference proteome</keyword>
<protein>
    <submittedName>
        <fullName evidence="2">9535_t:CDS:1</fullName>
    </submittedName>
</protein>